<protein>
    <submittedName>
        <fullName evidence="1">Uncharacterized protein</fullName>
    </submittedName>
</protein>
<accession>A0A7X3KX18</accession>
<evidence type="ECO:0000313" key="1">
    <source>
        <dbReference type="EMBL" id="MWK59389.1"/>
    </source>
</evidence>
<organism evidence="1 2">
    <name type="scientific">Metapseudomonas otitidis</name>
    <dbReference type="NCBI Taxonomy" id="319939"/>
    <lineage>
        <taxon>Bacteria</taxon>
        <taxon>Pseudomonadati</taxon>
        <taxon>Pseudomonadota</taxon>
        <taxon>Gammaproteobacteria</taxon>
        <taxon>Pseudomonadales</taxon>
        <taxon>Pseudomonadaceae</taxon>
        <taxon>Metapseudomonas</taxon>
    </lineage>
</organism>
<sequence>MKTHFYPWGYPDDAEQGPCGTWLGLTSNLSGDWERVDCARCQRQKARLTKAHAAEEAAIVAQMGDMADFMRNQPQENDR</sequence>
<dbReference type="Proteomes" id="UP000461288">
    <property type="component" value="Unassembled WGS sequence"/>
</dbReference>
<dbReference type="AlphaFoldDB" id="A0A7X3KX18"/>
<name>A0A7X3KX18_9GAMM</name>
<evidence type="ECO:0000313" key="2">
    <source>
        <dbReference type="Proteomes" id="UP000461288"/>
    </source>
</evidence>
<reference evidence="1 2" key="1">
    <citation type="submission" date="2019-12" db="EMBL/GenBank/DDBJ databases">
        <title>Draft genome sequence of Pseudomonas otitidis recovered from a chicken carcass.</title>
        <authorList>
            <person name="Vieira T.R."/>
            <person name="Oliviera E.F.C."/>
            <person name="Silva N.M.V."/>
            <person name="Sambrano G.E."/>
            <person name="Cibulski S.P."/>
            <person name="Cardoso M.R.I."/>
        </authorList>
    </citation>
    <scope>NUCLEOTIDE SEQUENCE [LARGE SCALE GENOMIC DNA]</scope>
    <source>
        <strain evidence="1 2">25_K</strain>
    </source>
</reference>
<gene>
    <name evidence="1" type="ORF">GO594_25660</name>
</gene>
<dbReference type="RefSeq" id="WP_160482672.1">
    <property type="nucleotide sequence ID" value="NZ_WTFN01000094.1"/>
</dbReference>
<proteinExistence type="predicted"/>
<comment type="caution">
    <text evidence="1">The sequence shown here is derived from an EMBL/GenBank/DDBJ whole genome shotgun (WGS) entry which is preliminary data.</text>
</comment>
<dbReference type="EMBL" id="WTFN01000094">
    <property type="protein sequence ID" value="MWK59389.1"/>
    <property type="molecule type" value="Genomic_DNA"/>
</dbReference>